<dbReference type="HAMAP" id="MF_01147">
    <property type="entry name" value="Lgt"/>
    <property type="match status" value="1"/>
</dbReference>
<dbReference type="GO" id="GO:0005886">
    <property type="term" value="C:plasma membrane"/>
    <property type="evidence" value="ECO:0007669"/>
    <property type="project" value="UniProtKB-SubCell"/>
</dbReference>
<feature type="transmembrane region" description="Helical" evidence="7">
    <location>
        <begin position="59"/>
        <end position="80"/>
    </location>
</feature>
<keyword evidence="6 7" id="KW-0472">Membrane</keyword>
<comment type="catalytic activity">
    <reaction evidence="7">
        <text>L-cysteinyl-[prolipoprotein] + a 1,2-diacyl-sn-glycero-3-phospho-(1'-sn-glycerol) = an S-1,2-diacyl-sn-glyceryl-L-cysteinyl-[prolipoprotein] + sn-glycerol 1-phosphate + H(+)</text>
        <dbReference type="Rhea" id="RHEA:56712"/>
        <dbReference type="Rhea" id="RHEA-COMP:14679"/>
        <dbReference type="Rhea" id="RHEA-COMP:14680"/>
        <dbReference type="ChEBI" id="CHEBI:15378"/>
        <dbReference type="ChEBI" id="CHEBI:29950"/>
        <dbReference type="ChEBI" id="CHEBI:57685"/>
        <dbReference type="ChEBI" id="CHEBI:64716"/>
        <dbReference type="ChEBI" id="CHEBI:140658"/>
        <dbReference type="EC" id="2.5.1.145"/>
    </reaction>
</comment>
<evidence type="ECO:0000256" key="5">
    <source>
        <dbReference type="ARBA" id="ARBA00022989"/>
    </source>
</evidence>
<dbReference type="UniPathway" id="UPA00664"/>
<dbReference type="Pfam" id="PF01790">
    <property type="entry name" value="LGT"/>
    <property type="match status" value="1"/>
</dbReference>
<feature type="transmembrane region" description="Helical" evidence="7">
    <location>
        <begin position="248"/>
        <end position="265"/>
    </location>
</feature>
<keyword evidence="8" id="KW-0449">Lipoprotein</keyword>
<feature type="transmembrane region" description="Helical" evidence="7">
    <location>
        <begin position="130"/>
        <end position="148"/>
    </location>
</feature>
<evidence type="ECO:0000313" key="8">
    <source>
        <dbReference type="EMBL" id="RFT07833.1"/>
    </source>
</evidence>
<reference evidence="8 9" key="1">
    <citation type="submission" date="2018-07" db="EMBL/GenBank/DDBJ databases">
        <title>GABA Modulating Bacteria of the Human Gut Microbiota.</title>
        <authorList>
            <person name="Strandwitz P."/>
            <person name="Kim K.H."/>
            <person name="Terekhova D."/>
            <person name="Liu J.K."/>
            <person name="Sharma A."/>
            <person name="Levering J."/>
            <person name="Mcdonald D."/>
            <person name="Dietrich D."/>
            <person name="Ramadhar T.R."/>
            <person name="Lekbua A."/>
            <person name="Mroue N."/>
            <person name="Liston C."/>
            <person name="Stewart E.J."/>
            <person name="Dubin M.J."/>
            <person name="Zengler K."/>
            <person name="Knight R."/>
            <person name="Gilbert J.A."/>
            <person name="Clardy J."/>
            <person name="Lewis K."/>
        </authorList>
    </citation>
    <scope>NUCLEOTIDE SEQUENCE [LARGE SCALE GENOMIC DNA]</scope>
    <source>
        <strain evidence="8 9">KLE1738</strain>
    </source>
</reference>
<gene>
    <name evidence="7" type="primary">lgt</name>
    <name evidence="8" type="ORF">DV520_01525</name>
</gene>
<evidence type="ECO:0000256" key="6">
    <source>
        <dbReference type="ARBA" id="ARBA00023136"/>
    </source>
</evidence>
<feature type="transmembrane region" description="Helical" evidence="7">
    <location>
        <begin position="209"/>
        <end position="228"/>
    </location>
</feature>
<evidence type="ECO:0000256" key="2">
    <source>
        <dbReference type="ARBA" id="ARBA00022475"/>
    </source>
</evidence>
<dbReference type="GeneID" id="97994415"/>
<protein>
    <recommendedName>
        <fullName evidence="7">Phosphatidylglycerol--prolipoprotein diacylglyceryl transferase</fullName>
        <ecNumber evidence="7">2.5.1.145</ecNumber>
    </recommendedName>
</protein>
<feature type="transmembrane region" description="Helical" evidence="7">
    <location>
        <begin position="27"/>
        <end position="47"/>
    </location>
</feature>
<evidence type="ECO:0000313" key="9">
    <source>
        <dbReference type="Proteomes" id="UP000260649"/>
    </source>
</evidence>
<dbReference type="GO" id="GO:0008961">
    <property type="term" value="F:phosphatidylglycerol-prolipoprotein diacylglyceryl transferase activity"/>
    <property type="evidence" value="ECO:0007669"/>
    <property type="project" value="UniProtKB-UniRule"/>
</dbReference>
<dbReference type="EMBL" id="QQRQ01000001">
    <property type="protein sequence ID" value="RFT07833.1"/>
    <property type="molecule type" value="Genomic_DNA"/>
</dbReference>
<comment type="subcellular location">
    <subcellularLocation>
        <location evidence="7">Cell membrane</location>
        <topology evidence="7">Multi-pass membrane protein</topology>
    </subcellularLocation>
</comment>
<feature type="transmembrane region" description="Helical" evidence="7">
    <location>
        <begin position="106"/>
        <end position="123"/>
    </location>
</feature>
<keyword evidence="3 7" id="KW-0808">Transferase</keyword>
<dbReference type="NCBIfam" id="TIGR00544">
    <property type="entry name" value="lgt"/>
    <property type="match status" value="1"/>
</dbReference>
<evidence type="ECO:0000256" key="7">
    <source>
        <dbReference type="HAMAP-Rule" id="MF_01147"/>
    </source>
</evidence>
<organism evidence="8 9">
    <name type="scientific">Evtepia gabavorous</name>
    <dbReference type="NCBI Taxonomy" id="2211183"/>
    <lineage>
        <taxon>Bacteria</taxon>
        <taxon>Bacillati</taxon>
        <taxon>Bacillota</taxon>
        <taxon>Clostridia</taxon>
        <taxon>Eubacteriales</taxon>
        <taxon>Evtepia</taxon>
    </lineage>
</organism>
<accession>A0A3E2B710</accession>
<keyword evidence="4 7" id="KW-0812">Transmembrane</keyword>
<dbReference type="PANTHER" id="PTHR30589:SF0">
    <property type="entry name" value="PHOSPHATIDYLGLYCEROL--PROLIPOPROTEIN DIACYLGLYCERYL TRANSFERASE"/>
    <property type="match status" value="1"/>
</dbReference>
<evidence type="ECO:0000256" key="4">
    <source>
        <dbReference type="ARBA" id="ARBA00022692"/>
    </source>
</evidence>
<dbReference type="PANTHER" id="PTHR30589">
    <property type="entry name" value="PROLIPOPROTEIN DIACYLGLYCERYL TRANSFERASE"/>
    <property type="match status" value="1"/>
</dbReference>
<feature type="transmembrane region" description="Helical" evidence="7">
    <location>
        <begin position="184"/>
        <end position="202"/>
    </location>
</feature>
<dbReference type="AlphaFoldDB" id="A0A3E2B710"/>
<dbReference type="PROSITE" id="PS01311">
    <property type="entry name" value="LGT"/>
    <property type="match status" value="1"/>
</dbReference>
<dbReference type="GO" id="GO:0042158">
    <property type="term" value="P:lipoprotein biosynthetic process"/>
    <property type="evidence" value="ECO:0007669"/>
    <property type="project" value="UniProtKB-UniRule"/>
</dbReference>
<feature type="binding site" evidence="7">
    <location>
        <position position="149"/>
    </location>
    <ligand>
        <name>a 1,2-diacyl-sn-glycero-3-phospho-(1'-sn-glycerol)</name>
        <dbReference type="ChEBI" id="CHEBI:64716"/>
    </ligand>
</feature>
<dbReference type="RefSeq" id="WP_021919657.1">
    <property type="nucleotide sequence ID" value="NZ_CAKXKJ010000002.1"/>
</dbReference>
<keyword evidence="2 7" id="KW-1003">Cell membrane</keyword>
<comment type="similarity">
    <text evidence="1 7">Belongs to the Lgt family.</text>
</comment>
<comment type="pathway">
    <text evidence="7">Protein modification; lipoprotein biosynthesis (diacylglyceryl transfer).</text>
</comment>
<evidence type="ECO:0000256" key="1">
    <source>
        <dbReference type="ARBA" id="ARBA00007150"/>
    </source>
</evidence>
<dbReference type="InterPro" id="IPR001640">
    <property type="entry name" value="Lgt"/>
</dbReference>
<comment type="function">
    <text evidence="7">Catalyzes the transfer of the diacylglyceryl group from phosphatidylglycerol to the sulfhydryl group of the N-terminal cysteine of a prolipoprotein, the first step in the formation of mature lipoproteins.</text>
</comment>
<keyword evidence="5 7" id="KW-1133">Transmembrane helix</keyword>
<keyword evidence="9" id="KW-1185">Reference proteome</keyword>
<dbReference type="EC" id="2.5.1.145" evidence="7"/>
<dbReference type="Proteomes" id="UP000260649">
    <property type="component" value="Unassembled WGS sequence"/>
</dbReference>
<name>A0A3E2B710_9FIRM</name>
<sequence length="289" mass="32288">MSTVTFPGLGLTLHLNRVAFSIGTFHVYWYGIIIALGFFFGVAFCCAQAKKFGLKPDDILDMIIFAAPGGIIGARLYYIFFNPDLYRNPDGSWSLAACLSTRNGGLAIYGGIIAGVFIAWLVARYKKIPFPALADVCAFGLLIGQIAGRWGNFMNVEAYGGPTDLPWRMGIEVGGEYMEVHPTFLYESLWNLVGFCLLVWLLRKGIRTFDGMYFLLYVAWYGLGRGWIEGLRTDSLYFFSTGIRTSQMVALLSCVVAVVLLLCKMRTHPSPEALYVNRKKRMEHTGEEN</sequence>
<evidence type="ECO:0000256" key="3">
    <source>
        <dbReference type="ARBA" id="ARBA00022679"/>
    </source>
</evidence>
<proteinExistence type="inferred from homology"/>
<dbReference type="OrthoDB" id="871140at2"/>
<comment type="caution">
    <text evidence="8">The sequence shown here is derived from an EMBL/GenBank/DDBJ whole genome shotgun (WGS) entry which is preliminary data.</text>
</comment>